<sequence>MTGLAKYSMATQRLNDPKLSPNALNLTVLGICAEASLSGVSCILLRYRQQSPEEQLLLNLIRYEEIAVPWDVRTPILNLLRDRHKHPQHMLRVHDMVGHMLSTTIERFCGNQNISVDSVDLAATQADSVPPSVLPSSDGASWKAEIDPRLQNWTKVILERTGITTIASLPTNRRPLNRRGPSLQVFMDNLYLRHATKFRVCLTIDDFLTVTAIPPEESTMKVTSTPFAYCGPGTLFIDYAMRYATSNQMEHDYTGAYGERGSVNENLVNRFLDVNDYTRRALPTTMAVEMFGQHEIQSLIEECSFIGISDLDAIATITRITSEIILSQYRRVMAEFSPSQKVDEVFICGRGAKNLKIVERLEEVLPEEVMTRPFDDIGIPGDAKCAAYCAHFGLELALGQVELEMGFLSDESQKQQIQEALVKGRRWDILRDRITRFAAGKQLPPMQQIVVNRG</sequence>
<gene>
    <name evidence="1" type="ORF">PDIGIT_LOCUS11566</name>
</gene>
<evidence type="ECO:0000313" key="2">
    <source>
        <dbReference type="Proteomes" id="UP001152607"/>
    </source>
</evidence>
<reference evidence="1" key="1">
    <citation type="submission" date="2023-01" db="EMBL/GenBank/DDBJ databases">
        <authorList>
            <person name="Van Ghelder C."/>
            <person name="Rancurel C."/>
        </authorList>
    </citation>
    <scope>NUCLEOTIDE SEQUENCE</scope>
    <source>
        <strain evidence="1">CNCM I-4278</strain>
    </source>
</reference>
<accession>A0A9W4UKR3</accession>
<dbReference type="Proteomes" id="UP001152607">
    <property type="component" value="Unassembled WGS sequence"/>
</dbReference>
<dbReference type="GO" id="GO:0009254">
    <property type="term" value="P:peptidoglycan turnover"/>
    <property type="evidence" value="ECO:0007669"/>
    <property type="project" value="InterPro"/>
</dbReference>
<dbReference type="GO" id="GO:0006040">
    <property type="term" value="P:amino sugar metabolic process"/>
    <property type="evidence" value="ECO:0007669"/>
    <property type="project" value="InterPro"/>
</dbReference>
<dbReference type="PANTHER" id="PTHR30605">
    <property type="entry name" value="ANHYDRO-N-ACETYLMURAMIC ACID KINASE"/>
    <property type="match status" value="1"/>
</dbReference>
<name>A0A9W4UKR3_9PLEO</name>
<dbReference type="OrthoDB" id="5427593at2759"/>
<dbReference type="Gene3D" id="3.30.420.40">
    <property type="match status" value="1"/>
</dbReference>
<dbReference type="AlphaFoldDB" id="A0A9W4UKR3"/>
<comment type="caution">
    <text evidence="1">The sequence shown here is derived from an EMBL/GenBank/DDBJ whole genome shotgun (WGS) entry which is preliminary data.</text>
</comment>
<dbReference type="Pfam" id="PF03702">
    <property type="entry name" value="AnmK"/>
    <property type="match status" value="1"/>
</dbReference>
<dbReference type="PANTHER" id="PTHR30605:SF0">
    <property type="entry name" value="ANHYDRO-N-ACETYLMURAMIC ACID KINASE"/>
    <property type="match status" value="1"/>
</dbReference>
<dbReference type="EMBL" id="CAOQHR010000008">
    <property type="protein sequence ID" value="CAI6338438.1"/>
    <property type="molecule type" value="Genomic_DNA"/>
</dbReference>
<evidence type="ECO:0000313" key="1">
    <source>
        <dbReference type="EMBL" id="CAI6338438.1"/>
    </source>
</evidence>
<dbReference type="InterPro" id="IPR005338">
    <property type="entry name" value="Anhydro_N_Ac-Mur_kinase"/>
</dbReference>
<dbReference type="GO" id="GO:0016773">
    <property type="term" value="F:phosphotransferase activity, alcohol group as acceptor"/>
    <property type="evidence" value="ECO:0007669"/>
    <property type="project" value="InterPro"/>
</dbReference>
<organism evidence="1 2">
    <name type="scientific">Periconia digitata</name>
    <dbReference type="NCBI Taxonomy" id="1303443"/>
    <lineage>
        <taxon>Eukaryota</taxon>
        <taxon>Fungi</taxon>
        <taxon>Dikarya</taxon>
        <taxon>Ascomycota</taxon>
        <taxon>Pezizomycotina</taxon>
        <taxon>Dothideomycetes</taxon>
        <taxon>Pleosporomycetidae</taxon>
        <taxon>Pleosporales</taxon>
        <taxon>Massarineae</taxon>
        <taxon>Periconiaceae</taxon>
        <taxon>Periconia</taxon>
    </lineage>
</organism>
<protein>
    <submittedName>
        <fullName evidence="1">Uncharacterized protein</fullName>
    </submittedName>
</protein>
<keyword evidence="2" id="KW-1185">Reference proteome</keyword>
<proteinExistence type="predicted"/>
<dbReference type="GO" id="GO:0005524">
    <property type="term" value="F:ATP binding"/>
    <property type="evidence" value="ECO:0007669"/>
    <property type="project" value="InterPro"/>
</dbReference>